<dbReference type="InterPro" id="IPR000524">
    <property type="entry name" value="Tscrpt_reg_HTH_GntR"/>
</dbReference>
<dbReference type="InterPro" id="IPR008920">
    <property type="entry name" value="TF_FadR/GntR_C"/>
</dbReference>
<dbReference type="Pfam" id="PF07729">
    <property type="entry name" value="FCD"/>
    <property type="match status" value="1"/>
</dbReference>
<dbReference type="Gene3D" id="1.10.10.10">
    <property type="entry name" value="Winged helix-like DNA-binding domain superfamily/Winged helix DNA-binding domain"/>
    <property type="match status" value="1"/>
</dbReference>
<dbReference type="Proteomes" id="UP000313390">
    <property type="component" value="Unassembled WGS sequence"/>
</dbReference>
<dbReference type="InterPro" id="IPR036390">
    <property type="entry name" value="WH_DNA-bd_sf"/>
</dbReference>
<dbReference type="PROSITE" id="PS50949">
    <property type="entry name" value="HTH_GNTR"/>
    <property type="match status" value="1"/>
</dbReference>
<dbReference type="GO" id="GO:0003677">
    <property type="term" value="F:DNA binding"/>
    <property type="evidence" value="ECO:0007669"/>
    <property type="project" value="UniProtKB-KW"/>
</dbReference>
<dbReference type="PANTHER" id="PTHR43537:SF41">
    <property type="entry name" value="TRANSCRIPTIONAL REGULATORY PROTEIN"/>
    <property type="match status" value="1"/>
</dbReference>
<evidence type="ECO:0000313" key="6">
    <source>
        <dbReference type="Proteomes" id="UP000313390"/>
    </source>
</evidence>
<dbReference type="PANTHER" id="PTHR43537">
    <property type="entry name" value="TRANSCRIPTIONAL REGULATOR, GNTR FAMILY"/>
    <property type="match status" value="1"/>
</dbReference>
<proteinExistence type="predicted"/>
<dbReference type="SUPFAM" id="SSF48008">
    <property type="entry name" value="GntR ligand-binding domain-like"/>
    <property type="match status" value="1"/>
</dbReference>
<accession>A0A5C5CD84</accession>
<keyword evidence="2" id="KW-0238">DNA-binding</keyword>
<evidence type="ECO:0000259" key="4">
    <source>
        <dbReference type="PROSITE" id="PS50949"/>
    </source>
</evidence>
<reference evidence="5 6" key="1">
    <citation type="journal article" date="2011" name="Int. J. Syst. Evol. Microbiol.">
        <title>Ochrobactrum pecoris sp. nov., isolated from farm animals.</title>
        <authorList>
            <person name="Kampfer P."/>
            <person name="Huber B."/>
            <person name="Busse H.J."/>
            <person name="Scholz H.C."/>
            <person name="Tomaso H."/>
            <person name="Hotzel H."/>
            <person name="Melzer F."/>
        </authorList>
    </citation>
    <scope>NUCLEOTIDE SEQUENCE [LARGE SCALE GENOMIC DNA]</scope>
    <source>
        <strain evidence="5 6">08RB2639</strain>
    </source>
</reference>
<dbReference type="Gene3D" id="1.20.120.530">
    <property type="entry name" value="GntR ligand-binding domain-like"/>
    <property type="match status" value="1"/>
</dbReference>
<protein>
    <submittedName>
        <fullName evidence="5">GntR family transcriptional regulator</fullName>
    </submittedName>
</protein>
<dbReference type="GO" id="GO:0003700">
    <property type="term" value="F:DNA-binding transcription factor activity"/>
    <property type="evidence" value="ECO:0007669"/>
    <property type="project" value="InterPro"/>
</dbReference>
<dbReference type="SUPFAM" id="SSF46785">
    <property type="entry name" value="Winged helix' DNA-binding domain"/>
    <property type="match status" value="1"/>
</dbReference>
<name>A0A5C5CD84_9HYPH</name>
<evidence type="ECO:0000256" key="3">
    <source>
        <dbReference type="ARBA" id="ARBA00023163"/>
    </source>
</evidence>
<organism evidence="5 6">
    <name type="scientific">Brucella pecoris</name>
    <dbReference type="NCBI Taxonomy" id="867683"/>
    <lineage>
        <taxon>Bacteria</taxon>
        <taxon>Pseudomonadati</taxon>
        <taxon>Pseudomonadota</taxon>
        <taxon>Alphaproteobacteria</taxon>
        <taxon>Hyphomicrobiales</taxon>
        <taxon>Brucellaceae</taxon>
        <taxon>Brucella/Ochrobactrum group</taxon>
        <taxon>Brucella</taxon>
    </lineage>
</organism>
<dbReference type="InterPro" id="IPR011711">
    <property type="entry name" value="GntR_C"/>
</dbReference>
<dbReference type="AlphaFoldDB" id="A0A5C5CD84"/>
<dbReference type="OrthoDB" id="9810548at2"/>
<sequence length="232" mass="26180">MLNSSLDNFIVSDKRRHKTAASFVVDALRQGILDGTIKEGTPLRQDELADKFGLSRMPIRDAIRQLESEGLVVLEPHKGATVATMTIEDIVEIFDMRIMAECTALKIAFGNIAENHLAELNDIVDAMDATKDPDRLSRLNQRFHELLYQGAKRPRLQSLIKSLHESVDRYLRFLLINLDYHKKSQQDHKQLAEACATGDRETAIKILEAHLIGGRDEVVSFLQARHATQQPS</sequence>
<dbReference type="EMBL" id="VEWK01000025">
    <property type="protein sequence ID" value="TNV08756.1"/>
    <property type="molecule type" value="Genomic_DNA"/>
</dbReference>
<dbReference type="Pfam" id="PF00392">
    <property type="entry name" value="GntR"/>
    <property type="match status" value="1"/>
</dbReference>
<evidence type="ECO:0000256" key="1">
    <source>
        <dbReference type="ARBA" id="ARBA00023015"/>
    </source>
</evidence>
<keyword evidence="1" id="KW-0805">Transcription regulation</keyword>
<dbReference type="SMART" id="SM00345">
    <property type="entry name" value="HTH_GNTR"/>
    <property type="match status" value="1"/>
</dbReference>
<dbReference type="PRINTS" id="PR00035">
    <property type="entry name" value="HTHGNTR"/>
</dbReference>
<dbReference type="CDD" id="cd07377">
    <property type="entry name" value="WHTH_GntR"/>
    <property type="match status" value="1"/>
</dbReference>
<evidence type="ECO:0000256" key="2">
    <source>
        <dbReference type="ARBA" id="ARBA00023125"/>
    </source>
</evidence>
<feature type="domain" description="HTH gntR-type" evidence="4">
    <location>
        <begin position="18"/>
        <end position="85"/>
    </location>
</feature>
<gene>
    <name evidence="5" type="ORF">FIB18_23560</name>
</gene>
<dbReference type="SMART" id="SM00895">
    <property type="entry name" value="FCD"/>
    <property type="match status" value="1"/>
</dbReference>
<dbReference type="InterPro" id="IPR036388">
    <property type="entry name" value="WH-like_DNA-bd_sf"/>
</dbReference>
<evidence type="ECO:0000313" key="5">
    <source>
        <dbReference type="EMBL" id="TNV08756.1"/>
    </source>
</evidence>
<comment type="caution">
    <text evidence="5">The sequence shown here is derived from an EMBL/GenBank/DDBJ whole genome shotgun (WGS) entry which is preliminary data.</text>
</comment>
<keyword evidence="3" id="KW-0804">Transcription</keyword>